<keyword evidence="3 12" id="KW-0633">Potassium transport</keyword>
<dbReference type="GO" id="GO:0007399">
    <property type="term" value="P:nervous system development"/>
    <property type="evidence" value="ECO:0007669"/>
    <property type="project" value="UniProtKB-ARBA"/>
</dbReference>
<feature type="domain" description="Inward rectifier potassium channel C-terminal" evidence="13">
    <location>
        <begin position="2"/>
        <end position="60"/>
    </location>
</feature>
<evidence type="ECO:0000256" key="1">
    <source>
        <dbReference type="ARBA" id="ARBA00004141"/>
    </source>
</evidence>
<evidence type="ECO:0000256" key="9">
    <source>
        <dbReference type="ARBA" id="ARBA00023136"/>
    </source>
</evidence>
<evidence type="ECO:0000256" key="4">
    <source>
        <dbReference type="ARBA" id="ARBA00022692"/>
    </source>
</evidence>
<evidence type="ECO:0000256" key="2">
    <source>
        <dbReference type="ARBA" id="ARBA00022448"/>
    </source>
</evidence>
<comment type="similarity">
    <text evidence="12">Belongs to the inward rectifier-type potassium channel (TC 1.A.2.1) family.</text>
</comment>
<dbReference type="AlphaFoldDB" id="A0ABD0RSG7"/>
<evidence type="ECO:0000256" key="11">
    <source>
        <dbReference type="ARBA" id="ARBA00034430"/>
    </source>
</evidence>
<dbReference type="GO" id="GO:0034220">
    <property type="term" value="P:monoatomic ion transmembrane transport"/>
    <property type="evidence" value="ECO:0007669"/>
    <property type="project" value="UniProtKB-KW"/>
</dbReference>
<keyword evidence="2 12" id="KW-0813">Transport</keyword>
<dbReference type="InterPro" id="IPR016449">
    <property type="entry name" value="K_chnl_inward-rec_Kir"/>
</dbReference>
<dbReference type="EMBL" id="JAMKFB020000002">
    <property type="protein sequence ID" value="KAL0201488.1"/>
    <property type="molecule type" value="Genomic_DNA"/>
</dbReference>
<feature type="non-terminal residue" evidence="14">
    <location>
        <position position="60"/>
    </location>
</feature>
<gene>
    <name evidence="14" type="ORF">M9458_004675</name>
</gene>
<comment type="caution">
    <text evidence="14">The sequence shown here is derived from an EMBL/GenBank/DDBJ whole genome shotgun (WGS) entry which is preliminary data.</text>
</comment>
<keyword evidence="7" id="KW-1133">Transmembrane helix</keyword>
<dbReference type="InterPro" id="IPR013518">
    <property type="entry name" value="K_chnl_inward-rec_Kir_cyto"/>
</dbReference>
<proteinExistence type="inferred from homology"/>
<dbReference type="InterPro" id="IPR014756">
    <property type="entry name" value="Ig_E-set"/>
</dbReference>
<evidence type="ECO:0000313" key="14">
    <source>
        <dbReference type="EMBL" id="KAL0201488.1"/>
    </source>
</evidence>
<evidence type="ECO:0000313" key="15">
    <source>
        <dbReference type="Proteomes" id="UP001529510"/>
    </source>
</evidence>
<dbReference type="SUPFAM" id="SSF81296">
    <property type="entry name" value="E set domains"/>
    <property type="match status" value="1"/>
</dbReference>
<keyword evidence="9" id="KW-0472">Membrane</keyword>
<protein>
    <recommendedName>
        <fullName evidence="13">Inward rectifier potassium channel C-terminal domain-containing protein</fullName>
    </recommendedName>
</protein>
<dbReference type="PANTHER" id="PTHR11767:SF17">
    <property type="entry name" value="G PROTEIN-ACTIVATED INWARD RECTIFIER POTASSIUM CHANNEL 3"/>
    <property type="match status" value="1"/>
</dbReference>
<evidence type="ECO:0000256" key="10">
    <source>
        <dbReference type="ARBA" id="ARBA00023303"/>
    </source>
</evidence>
<dbReference type="GO" id="GO:0034702">
    <property type="term" value="C:monoatomic ion channel complex"/>
    <property type="evidence" value="ECO:0007669"/>
    <property type="project" value="UniProtKB-KW"/>
</dbReference>
<dbReference type="Proteomes" id="UP001529510">
    <property type="component" value="Unassembled WGS sequence"/>
</dbReference>
<dbReference type="GO" id="GO:0006813">
    <property type="term" value="P:potassium ion transport"/>
    <property type="evidence" value="ECO:0007669"/>
    <property type="project" value="UniProtKB-KW"/>
</dbReference>
<dbReference type="InterPro" id="IPR041647">
    <property type="entry name" value="IRK_C"/>
</dbReference>
<feature type="non-terminal residue" evidence="14">
    <location>
        <position position="1"/>
    </location>
</feature>
<evidence type="ECO:0000256" key="7">
    <source>
        <dbReference type="ARBA" id="ARBA00022989"/>
    </source>
</evidence>
<evidence type="ECO:0000256" key="6">
    <source>
        <dbReference type="ARBA" id="ARBA00022958"/>
    </source>
</evidence>
<organism evidence="14 15">
    <name type="scientific">Cirrhinus mrigala</name>
    <name type="common">Mrigala</name>
    <dbReference type="NCBI Taxonomy" id="683832"/>
    <lineage>
        <taxon>Eukaryota</taxon>
        <taxon>Metazoa</taxon>
        <taxon>Chordata</taxon>
        <taxon>Craniata</taxon>
        <taxon>Vertebrata</taxon>
        <taxon>Euteleostomi</taxon>
        <taxon>Actinopterygii</taxon>
        <taxon>Neopterygii</taxon>
        <taxon>Teleostei</taxon>
        <taxon>Ostariophysi</taxon>
        <taxon>Cypriniformes</taxon>
        <taxon>Cyprinidae</taxon>
        <taxon>Labeoninae</taxon>
        <taxon>Labeonini</taxon>
        <taxon>Cirrhinus</taxon>
    </lineage>
</organism>
<keyword evidence="10 12" id="KW-0407">Ion channel</keyword>
<keyword evidence="5 12" id="KW-0851">Voltage-gated channel</keyword>
<keyword evidence="15" id="KW-1185">Reference proteome</keyword>
<dbReference type="PRINTS" id="PR01320">
    <property type="entry name" value="KIRCHANNEL"/>
</dbReference>
<keyword evidence="8 12" id="KW-0406">Ion transport</keyword>
<accession>A0ABD0RSG7</accession>
<comment type="catalytic activity">
    <reaction evidence="11">
        <text>K(+)(in) = K(+)(out)</text>
        <dbReference type="Rhea" id="RHEA:29463"/>
        <dbReference type="ChEBI" id="CHEBI:29103"/>
    </reaction>
</comment>
<comment type="subcellular location">
    <subcellularLocation>
        <location evidence="1 12">Membrane</location>
        <topology evidence="1 12">Multi-pass membrane protein</topology>
    </subcellularLocation>
</comment>
<keyword evidence="4 12" id="KW-0812">Transmembrane</keyword>
<dbReference type="PANTHER" id="PTHR11767">
    <property type="entry name" value="INWARD RECTIFIER POTASSIUM CHANNEL"/>
    <property type="match status" value="1"/>
</dbReference>
<name>A0ABD0RSG7_CIRMR</name>
<evidence type="ECO:0000256" key="3">
    <source>
        <dbReference type="ARBA" id="ARBA00022538"/>
    </source>
</evidence>
<evidence type="ECO:0000259" key="13">
    <source>
        <dbReference type="Pfam" id="PF17655"/>
    </source>
</evidence>
<keyword evidence="6 12" id="KW-0630">Potassium</keyword>
<evidence type="ECO:0000256" key="8">
    <source>
        <dbReference type="ARBA" id="ARBA00023065"/>
    </source>
</evidence>
<dbReference type="Gene3D" id="2.60.40.1400">
    <property type="entry name" value="G protein-activated inward rectifier potassium channel 1"/>
    <property type="match status" value="1"/>
</dbReference>
<reference evidence="14 15" key="1">
    <citation type="submission" date="2024-05" db="EMBL/GenBank/DDBJ databases">
        <title>Genome sequencing and assembly of Indian major carp, Cirrhinus mrigala (Hamilton, 1822).</title>
        <authorList>
            <person name="Mohindra V."/>
            <person name="Chowdhury L.M."/>
            <person name="Lal K."/>
            <person name="Jena J.K."/>
        </authorList>
    </citation>
    <scope>NUCLEOTIDE SEQUENCE [LARGE SCALE GENOMIC DNA]</scope>
    <source>
        <strain evidence="14">CM1030</strain>
        <tissue evidence="14">Blood</tissue>
    </source>
</reference>
<sequence>FIPLDQTDISVGFETGDDRLFLVSPLVISHEIDVRSPFWDMSQSQLEKEDFEIVVILEGM</sequence>
<evidence type="ECO:0000256" key="12">
    <source>
        <dbReference type="RuleBase" id="RU003822"/>
    </source>
</evidence>
<evidence type="ECO:0000256" key="5">
    <source>
        <dbReference type="ARBA" id="ARBA00022882"/>
    </source>
</evidence>
<dbReference type="Pfam" id="PF17655">
    <property type="entry name" value="IRK_C"/>
    <property type="match status" value="1"/>
</dbReference>